<dbReference type="InterPro" id="IPR001128">
    <property type="entry name" value="Cyt_P450"/>
</dbReference>
<name>A0AAD9W170_PHOAM</name>
<evidence type="ECO:0000256" key="5">
    <source>
        <dbReference type="ARBA" id="ARBA00023002"/>
    </source>
</evidence>
<keyword evidence="11" id="KW-1185">Reference proteome</keyword>
<dbReference type="InterPro" id="IPR002401">
    <property type="entry name" value="Cyt_P450_E_grp-I"/>
</dbReference>
<evidence type="ECO:0000313" key="10">
    <source>
        <dbReference type="EMBL" id="KAK2604086.1"/>
    </source>
</evidence>
<evidence type="ECO:0000256" key="2">
    <source>
        <dbReference type="ARBA" id="ARBA00010617"/>
    </source>
</evidence>
<organism evidence="10 11">
    <name type="scientific">Phomopsis amygdali</name>
    <name type="common">Fusicoccum amygdali</name>
    <dbReference type="NCBI Taxonomy" id="1214568"/>
    <lineage>
        <taxon>Eukaryota</taxon>
        <taxon>Fungi</taxon>
        <taxon>Dikarya</taxon>
        <taxon>Ascomycota</taxon>
        <taxon>Pezizomycotina</taxon>
        <taxon>Sordariomycetes</taxon>
        <taxon>Sordariomycetidae</taxon>
        <taxon>Diaporthales</taxon>
        <taxon>Diaporthaceae</taxon>
        <taxon>Diaporthe</taxon>
    </lineage>
</organism>
<feature type="binding site" description="axial binding residue" evidence="8">
    <location>
        <position position="429"/>
    </location>
    <ligand>
        <name>heme</name>
        <dbReference type="ChEBI" id="CHEBI:30413"/>
    </ligand>
    <ligandPart>
        <name>Fe</name>
        <dbReference type="ChEBI" id="CHEBI:18248"/>
    </ligandPart>
</feature>
<dbReference type="PANTHER" id="PTHR24305">
    <property type="entry name" value="CYTOCHROME P450"/>
    <property type="match status" value="1"/>
</dbReference>
<keyword evidence="4 8" id="KW-0479">Metal-binding</keyword>
<reference evidence="10" key="1">
    <citation type="submission" date="2023-06" db="EMBL/GenBank/DDBJ databases">
        <authorList>
            <person name="Noh H."/>
        </authorList>
    </citation>
    <scope>NUCLEOTIDE SEQUENCE</scope>
    <source>
        <strain evidence="10">DUCC20226</strain>
    </source>
</reference>
<dbReference type="PRINTS" id="PR00463">
    <property type="entry name" value="EP450I"/>
</dbReference>
<dbReference type="EMBL" id="JAUJFL010000004">
    <property type="protein sequence ID" value="KAK2604086.1"/>
    <property type="molecule type" value="Genomic_DNA"/>
</dbReference>
<dbReference type="PROSITE" id="PS00086">
    <property type="entry name" value="CYTOCHROME_P450"/>
    <property type="match status" value="1"/>
</dbReference>
<keyword evidence="5 9" id="KW-0560">Oxidoreductase</keyword>
<dbReference type="InterPro" id="IPR050121">
    <property type="entry name" value="Cytochrome_P450_monoxygenase"/>
</dbReference>
<dbReference type="GO" id="GO:0016705">
    <property type="term" value="F:oxidoreductase activity, acting on paired donors, with incorporation or reduction of molecular oxygen"/>
    <property type="evidence" value="ECO:0007669"/>
    <property type="project" value="InterPro"/>
</dbReference>
<comment type="caution">
    <text evidence="10">The sequence shown here is derived from an EMBL/GenBank/DDBJ whole genome shotgun (WGS) entry which is preliminary data.</text>
</comment>
<evidence type="ECO:0000313" key="11">
    <source>
        <dbReference type="Proteomes" id="UP001265746"/>
    </source>
</evidence>
<keyword evidence="6 8" id="KW-0408">Iron</keyword>
<evidence type="ECO:0000256" key="4">
    <source>
        <dbReference type="ARBA" id="ARBA00022723"/>
    </source>
</evidence>
<dbReference type="PANTHER" id="PTHR24305:SF157">
    <property type="entry name" value="N-ACETYLTRYPTOPHAN 6-HYDROXYLASE IVOC-RELATED"/>
    <property type="match status" value="1"/>
</dbReference>
<gene>
    <name evidence="10" type="ORF">N8I77_007044</name>
</gene>
<evidence type="ECO:0000256" key="9">
    <source>
        <dbReference type="RuleBase" id="RU000461"/>
    </source>
</evidence>
<dbReference type="Gene3D" id="1.10.630.10">
    <property type="entry name" value="Cytochrome P450"/>
    <property type="match status" value="1"/>
</dbReference>
<protein>
    <submittedName>
        <fullName evidence="10">Uncharacterized protein</fullName>
    </submittedName>
</protein>
<dbReference type="InterPro" id="IPR017972">
    <property type="entry name" value="Cyt_P450_CS"/>
</dbReference>
<dbReference type="GO" id="GO:0020037">
    <property type="term" value="F:heme binding"/>
    <property type="evidence" value="ECO:0007669"/>
    <property type="project" value="InterPro"/>
</dbReference>
<dbReference type="CDD" id="cd11062">
    <property type="entry name" value="CYP58-like"/>
    <property type="match status" value="1"/>
</dbReference>
<evidence type="ECO:0000256" key="6">
    <source>
        <dbReference type="ARBA" id="ARBA00023004"/>
    </source>
</evidence>
<evidence type="ECO:0000256" key="1">
    <source>
        <dbReference type="ARBA" id="ARBA00001971"/>
    </source>
</evidence>
<sequence length="488" mass="55450">MFGLIFYRLTLHPLAKFPGPRLAAITRYYEGYYDVILNGKYTFKIAQMHHQYGPIVRISPYELHINDSAYYEKLYRQDGQWNKYAWSYDAFGAPMCSVCTVDHEMHKRRRAPLNPFFSKANVAAQQDMIQRFANKLCDRITQFEGAAVNISAAIGAFTRDVAMQFVLFKDYQNLDHENFNADMMNFLQASGAIWRVTKHVRWIGPLMKSLPMHWIEKVGDAGTKAFFGFMKDSLQITKTIVATPSSKQADSNPGPSHRTILHGIMDSNLPPAEKTVERLNDEVSTVTGAAFETSAQTIRLILYYLYSDHVMLQRLRTELAQARNQQGSKEDIPLSVLEQLPFLTGVVCEGLRLSPGLATRLARVASDRDLFYDQWRIPAGTPVGMTVLLMHLNETLYPQPRLFNPDRWCGDRKRSDKTFSPFSRGTRICLGMNLAWAEIYIIIATLIQRLDLELVGAGPKDVECASDQFIIGIADQTGIKSIVKRRLV</sequence>
<proteinExistence type="inferred from homology"/>
<keyword evidence="3 8" id="KW-0349">Heme</keyword>
<dbReference type="SUPFAM" id="SSF48264">
    <property type="entry name" value="Cytochrome P450"/>
    <property type="match status" value="1"/>
</dbReference>
<dbReference type="Pfam" id="PF00067">
    <property type="entry name" value="p450"/>
    <property type="match status" value="1"/>
</dbReference>
<dbReference type="InterPro" id="IPR036396">
    <property type="entry name" value="Cyt_P450_sf"/>
</dbReference>
<dbReference type="PRINTS" id="PR00385">
    <property type="entry name" value="P450"/>
</dbReference>
<evidence type="ECO:0000256" key="7">
    <source>
        <dbReference type="ARBA" id="ARBA00023033"/>
    </source>
</evidence>
<evidence type="ECO:0000256" key="3">
    <source>
        <dbReference type="ARBA" id="ARBA00022617"/>
    </source>
</evidence>
<evidence type="ECO:0000256" key="8">
    <source>
        <dbReference type="PIRSR" id="PIRSR602401-1"/>
    </source>
</evidence>
<dbReference type="Proteomes" id="UP001265746">
    <property type="component" value="Unassembled WGS sequence"/>
</dbReference>
<accession>A0AAD9W170</accession>
<comment type="similarity">
    <text evidence="2 9">Belongs to the cytochrome P450 family.</text>
</comment>
<dbReference type="AlphaFoldDB" id="A0AAD9W170"/>
<keyword evidence="7 9" id="KW-0503">Monooxygenase</keyword>
<comment type="cofactor">
    <cofactor evidence="1 8">
        <name>heme</name>
        <dbReference type="ChEBI" id="CHEBI:30413"/>
    </cofactor>
</comment>
<dbReference type="GO" id="GO:0004497">
    <property type="term" value="F:monooxygenase activity"/>
    <property type="evidence" value="ECO:0007669"/>
    <property type="project" value="UniProtKB-KW"/>
</dbReference>
<dbReference type="GO" id="GO:0005506">
    <property type="term" value="F:iron ion binding"/>
    <property type="evidence" value="ECO:0007669"/>
    <property type="project" value="InterPro"/>
</dbReference>